<organism evidence="1 2">
    <name type="scientific">Xenopus laevis</name>
    <name type="common">African clawed frog</name>
    <dbReference type="NCBI Taxonomy" id="8355"/>
    <lineage>
        <taxon>Eukaryota</taxon>
        <taxon>Metazoa</taxon>
        <taxon>Chordata</taxon>
        <taxon>Craniata</taxon>
        <taxon>Vertebrata</taxon>
        <taxon>Euteleostomi</taxon>
        <taxon>Amphibia</taxon>
        <taxon>Batrachia</taxon>
        <taxon>Anura</taxon>
        <taxon>Pipoidea</taxon>
        <taxon>Pipidae</taxon>
        <taxon>Xenopodinae</taxon>
        <taxon>Xenopus</taxon>
        <taxon>Xenopus</taxon>
    </lineage>
</organism>
<dbReference type="Proteomes" id="UP000694892">
    <property type="component" value="Chromosome 7L"/>
</dbReference>
<dbReference type="EMBL" id="CM004478">
    <property type="protein sequence ID" value="OCT71190.1"/>
    <property type="molecule type" value="Genomic_DNA"/>
</dbReference>
<accession>A0A974CEL6</accession>
<gene>
    <name evidence="1" type="ORF">XELAEV_18034167mg</name>
</gene>
<name>A0A974CEL6_XENLA</name>
<reference evidence="2" key="1">
    <citation type="journal article" date="2016" name="Nature">
        <title>Genome evolution in the allotetraploid frog Xenopus laevis.</title>
        <authorList>
            <person name="Session A.M."/>
            <person name="Uno Y."/>
            <person name="Kwon T."/>
            <person name="Chapman J.A."/>
            <person name="Toyoda A."/>
            <person name="Takahashi S."/>
            <person name="Fukui A."/>
            <person name="Hikosaka A."/>
            <person name="Suzuki A."/>
            <person name="Kondo M."/>
            <person name="van Heeringen S.J."/>
            <person name="Quigley I."/>
            <person name="Heinz S."/>
            <person name="Ogino H."/>
            <person name="Ochi H."/>
            <person name="Hellsten U."/>
            <person name="Lyons J.B."/>
            <person name="Simakov O."/>
            <person name="Putnam N."/>
            <person name="Stites J."/>
            <person name="Kuroki Y."/>
            <person name="Tanaka T."/>
            <person name="Michiue T."/>
            <person name="Watanabe M."/>
            <person name="Bogdanovic O."/>
            <person name="Lister R."/>
            <person name="Georgiou G."/>
            <person name="Paranjpe S.S."/>
            <person name="van Kruijsbergen I."/>
            <person name="Shu S."/>
            <person name="Carlson J."/>
            <person name="Kinoshita T."/>
            <person name="Ohta Y."/>
            <person name="Mawaribuchi S."/>
            <person name="Jenkins J."/>
            <person name="Grimwood J."/>
            <person name="Schmutz J."/>
            <person name="Mitros T."/>
            <person name="Mozaffari S.V."/>
            <person name="Suzuki Y."/>
            <person name="Haramoto Y."/>
            <person name="Yamamoto T.S."/>
            <person name="Takagi C."/>
            <person name="Heald R."/>
            <person name="Miller K."/>
            <person name="Haudenschild C."/>
            <person name="Kitzman J."/>
            <person name="Nakayama T."/>
            <person name="Izutsu Y."/>
            <person name="Robert J."/>
            <person name="Fortriede J."/>
            <person name="Burns K."/>
            <person name="Lotay V."/>
            <person name="Karimi K."/>
            <person name="Yasuoka Y."/>
            <person name="Dichmann D.S."/>
            <person name="Flajnik M.F."/>
            <person name="Houston D.W."/>
            <person name="Shendure J."/>
            <person name="DuPasquier L."/>
            <person name="Vize P.D."/>
            <person name="Zorn A.M."/>
            <person name="Ito M."/>
            <person name="Marcotte E.M."/>
            <person name="Wallingford J.B."/>
            <person name="Ito Y."/>
            <person name="Asashima M."/>
            <person name="Ueno N."/>
            <person name="Matsuda Y."/>
            <person name="Veenstra G.J."/>
            <person name="Fujiyama A."/>
            <person name="Harland R.M."/>
            <person name="Taira M."/>
            <person name="Rokhsar D.S."/>
        </authorList>
    </citation>
    <scope>NUCLEOTIDE SEQUENCE [LARGE SCALE GENOMIC DNA]</scope>
    <source>
        <strain evidence="2">J</strain>
    </source>
</reference>
<proteinExistence type="predicted"/>
<sequence length="139" mass="15705">MYIFNLSKKSLTANEISVLNKGLKFAPGCGPTNGETIANLTQSPDTTIKRFDGSVKSNFSPKDSQGENIKMCHKIVQDEMINALFYFYFTLYGAEKKALHNTMKGNKMIIKERGVIQQREDYVSDALRQMSDKIGKLRN</sequence>
<evidence type="ECO:0000313" key="1">
    <source>
        <dbReference type="EMBL" id="OCT71190.1"/>
    </source>
</evidence>
<protein>
    <submittedName>
        <fullName evidence="1">Uncharacterized protein</fullName>
    </submittedName>
</protein>
<evidence type="ECO:0000313" key="2">
    <source>
        <dbReference type="Proteomes" id="UP000694892"/>
    </source>
</evidence>
<dbReference type="AlphaFoldDB" id="A0A974CEL6"/>